<accession>A0A9N9JPH9</accession>
<protein>
    <submittedName>
        <fullName evidence="1">10115_t:CDS:1</fullName>
    </submittedName>
</protein>
<reference evidence="1" key="1">
    <citation type="submission" date="2021-06" db="EMBL/GenBank/DDBJ databases">
        <authorList>
            <person name="Kallberg Y."/>
            <person name="Tangrot J."/>
            <person name="Rosling A."/>
        </authorList>
    </citation>
    <scope>NUCLEOTIDE SEQUENCE</scope>
    <source>
        <strain evidence="1">FL966</strain>
    </source>
</reference>
<sequence length="108" mass="12655">PFLATKLTLVRARLFSRVEIPSKSNEMIKLCENFNLDSTIHDSFFKEAFQLALDKFDKHINNNSAISIFNATRCFDPCFIQLQPQYYNILLYKDIEEFKNPTNELIAE</sequence>
<dbReference type="AlphaFoldDB" id="A0A9N9JPH9"/>
<comment type="caution">
    <text evidence="1">The sequence shown here is derived from an EMBL/GenBank/DDBJ whole genome shotgun (WGS) entry which is preliminary data.</text>
</comment>
<feature type="non-terminal residue" evidence="1">
    <location>
        <position position="1"/>
    </location>
</feature>
<name>A0A9N9JPH9_9GLOM</name>
<dbReference type="Proteomes" id="UP000789759">
    <property type="component" value="Unassembled WGS sequence"/>
</dbReference>
<gene>
    <name evidence="1" type="ORF">CPELLU_LOCUS16940</name>
</gene>
<organism evidence="1 2">
    <name type="scientific">Cetraspora pellucida</name>
    <dbReference type="NCBI Taxonomy" id="1433469"/>
    <lineage>
        <taxon>Eukaryota</taxon>
        <taxon>Fungi</taxon>
        <taxon>Fungi incertae sedis</taxon>
        <taxon>Mucoromycota</taxon>
        <taxon>Glomeromycotina</taxon>
        <taxon>Glomeromycetes</taxon>
        <taxon>Diversisporales</taxon>
        <taxon>Gigasporaceae</taxon>
        <taxon>Cetraspora</taxon>
    </lineage>
</organism>
<keyword evidence="2" id="KW-1185">Reference proteome</keyword>
<evidence type="ECO:0000313" key="1">
    <source>
        <dbReference type="EMBL" id="CAG8789928.1"/>
    </source>
</evidence>
<proteinExistence type="predicted"/>
<evidence type="ECO:0000313" key="2">
    <source>
        <dbReference type="Proteomes" id="UP000789759"/>
    </source>
</evidence>
<dbReference type="EMBL" id="CAJVQA010026735">
    <property type="protein sequence ID" value="CAG8789928.1"/>
    <property type="molecule type" value="Genomic_DNA"/>
</dbReference>